<reference evidence="2 3" key="1">
    <citation type="submission" date="2018-11" db="EMBL/GenBank/DDBJ databases">
        <authorList>
            <consortium name="Pathogen Informatics"/>
        </authorList>
    </citation>
    <scope>NUCLEOTIDE SEQUENCE [LARGE SCALE GENOMIC DNA]</scope>
    <source>
        <strain evidence="2 3">NCTC11458</strain>
    </source>
</reference>
<dbReference type="RefSeq" id="WP_181831168.1">
    <property type="nucleotide sequence ID" value="NZ_UYIQ01000001.1"/>
</dbReference>
<sequence>MRRILFLSLIVITITGCKREPEYLDLEKINAQKKVISLEKAKKFFIEEGSPNKDFRLEPKWETFTQQKENDFGDTYAYVDVVLNENPKTNVKILFKETKEKLESRVIVLKDEGNKKISVLFTQNGKFQKAYIVDGNKTSILTERISQDNATFTMRKGDPSPGSCHFGGGGVTVNLDGVDVYGPKKDKGNQPKTPFFPPYISPSDPFLPPSGGGISGGQKSIDKNNLKDKCASEIIDEMKSEMNFRRFLNQNSFSGGNFNIHQHILDLFDKSSRTNLTFKSGILNGENAHTVGSTITLDENYLKNATRLSIARTIMHESIHAYLNAYFYQYPDFQNKDFSRALQFYLNSFGKDMNGSQHELMVNYVEAMSKALYEWDRHYNSGHSADFDYCKSLCYAGLSYKTKDSAGNDIYEDSDAFKNMVPNKADRDKIKEKINNENTGNRNAKSSKCK</sequence>
<feature type="region of interest" description="Disordered" evidence="1">
    <location>
        <begin position="422"/>
        <end position="450"/>
    </location>
</feature>
<evidence type="ECO:0000256" key="1">
    <source>
        <dbReference type="SAM" id="MobiDB-lite"/>
    </source>
</evidence>
<dbReference type="PROSITE" id="PS51257">
    <property type="entry name" value="PROKAR_LIPOPROTEIN"/>
    <property type="match status" value="1"/>
</dbReference>
<proteinExistence type="predicted"/>
<evidence type="ECO:0000313" key="3">
    <source>
        <dbReference type="Proteomes" id="UP000276733"/>
    </source>
</evidence>
<dbReference type="AlphaFoldDB" id="A0A7Z8YBV8"/>
<organism evidence="2 3">
    <name type="scientific">Capnocytophaga ochracea</name>
    <dbReference type="NCBI Taxonomy" id="1018"/>
    <lineage>
        <taxon>Bacteria</taxon>
        <taxon>Pseudomonadati</taxon>
        <taxon>Bacteroidota</taxon>
        <taxon>Flavobacteriia</taxon>
        <taxon>Flavobacteriales</taxon>
        <taxon>Flavobacteriaceae</taxon>
        <taxon>Capnocytophaga</taxon>
    </lineage>
</organism>
<protein>
    <submittedName>
        <fullName evidence="2">Uncharacterized protein</fullName>
    </submittedName>
</protein>
<gene>
    <name evidence="2" type="ORF">NCTC11458_00748</name>
</gene>
<accession>A0A7Z8YBV8</accession>
<comment type="caution">
    <text evidence="2">The sequence shown here is derived from an EMBL/GenBank/DDBJ whole genome shotgun (WGS) entry which is preliminary data.</text>
</comment>
<name>A0A7Z8YBV8_CAPOC</name>
<dbReference type="Proteomes" id="UP000276733">
    <property type="component" value="Unassembled WGS sequence"/>
</dbReference>
<feature type="compositionally biased region" description="Basic and acidic residues" evidence="1">
    <location>
        <begin position="424"/>
        <end position="435"/>
    </location>
</feature>
<evidence type="ECO:0000313" key="2">
    <source>
        <dbReference type="EMBL" id="VDG81461.1"/>
    </source>
</evidence>
<dbReference type="EMBL" id="UYIQ01000001">
    <property type="protein sequence ID" value="VDG81461.1"/>
    <property type="molecule type" value="Genomic_DNA"/>
</dbReference>